<dbReference type="OrthoDB" id="9811589at2"/>
<dbReference type="InterPro" id="IPR029063">
    <property type="entry name" value="SAM-dependent_MTases_sf"/>
</dbReference>
<protein>
    <submittedName>
        <fullName evidence="3">SAM-dependent methyltransferase</fullName>
    </submittedName>
</protein>
<name>A0A221MC36_9BACI</name>
<dbReference type="Gene3D" id="2.20.25.110">
    <property type="entry name" value="S-adenosyl-L-methionine-dependent methyltransferases"/>
    <property type="match status" value="1"/>
</dbReference>
<dbReference type="Gene3D" id="3.40.50.150">
    <property type="entry name" value="Vaccinia Virus protein VP39"/>
    <property type="match status" value="1"/>
</dbReference>
<dbReference type="EMBL" id="CP022437">
    <property type="protein sequence ID" value="ASN05169.1"/>
    <property type="molecule type" value="Genomic_DNA"/>
</dbReference>
<dbReference type="GO" id="GO:0032259">
    <property type="term" value="P:methylation"/>
    <property type="evidence" value="ECO:0007669"/>
    <property type="project" value="UniProtKB-KW"/>
</dbReference>
<evidence type="ECO:0000313" key="4">
    <source>
        <dbReference type="Proteomes" id="UP000204391"/>
    </source>
</evidence>
<dbReference type="SUPFAM" id="SSF53335">
    <property type="entry name" value="S-adenosyl-L-methionine-dependent methyltransferases"/>
    <property type="match status" value="1"/>
</dbReference>
<dbReference type="RefSeq" id="WP_089532019.1">
    <property type="nucleotide sequence ID" value="NZ_CP022437.1"/>
</dbReference>
<accession>A0A221MC36</accession>
<organism evidence="3 4">
    <name type="scientific">Virgibacillus necropolis</name>
    <dbReference type="NCBI Taxonomy" id="163877"/>
    <lineage>
        <taxon>Bacteria</taxon>
        <taxon>Bacillati</taxon>
        <taxon>Bacillota</taxon>
        <taxon>Bacilli</taxon>
        <taxon>Bacillales</taxon>
        <taxon>Bacillaceae</taxon>
        <taxon>Virgibacillus</taxon>
    </lineage>
</organism>
<proteinExistence type="predicted"/>
<gene>
    <name evidence="3" type="ORF">CFK40_09145</name>
</gene>
<dbReference type="KEGG" id="vne:CFK40_09145"/>
<keyword evidence="4" id="KW-1185">Reference proteome</keyword>
<feature type="domain" description="Methyltransferase" evidence="2">
    <location>
        <begin position="40"/>
        <end position="135"/>
    </location>
</feature>
<sequence length="252" mass="29326">MAYEQMAKLYDKLMDEAPYDQWAEMTKEIVKQSSIPVKHIVDLGCGTGQITARLARNGYQMIGIDYSIDMLSYAEQRASEQNLSIQWINQDIRETDGISQVDAVVSYCDVINYITTEEELTLVFANVANMLKDDGMFIFDVHSLHHVEHELVNQTFSTVEDDVSSIWFCTPGEETGEMFHDLTFFVSNAKDSYSRFDEYHHQKTFSIEVYRKLLEQNGFQIRNIYGDFSLKKESLHEKTQRIFFITEKRSIK</sequence>
<evidence type="ECO:0000313" key="3">
    <source>
        <dbReference type="EMBL" id="ASN05169.1"/>
    </source>
</evidence>
<dbReference type="AlphaFoldDB" id="A0A221MC36"/>
<dbReference type="GO" id="GO:0008168">
    <property type="term" value="F:methyltransferase activity"/>
    <property type="evidence" value="ECO:0007669"/>
    <property type="project" value="UniProtKB-KW"/>
</dbReference>
<reference evidence="3 4" key="1">
    <citation type="journal article" date="2003" name="Int. J. Syst. Evol. Microbiol.">
        <title>Virgibacillus carmonensis sp. nov., Virgibacillus necropolis sp. nov. and Virgibacillus picturae sp. nov., three novel species isolated from deteriorated mural paintings, transfer of the species of the genus salibacillus to Virgibacillus, as Virgibacillus marismortui comb. nov. and Virgibacillus salexigens comb. nov., and emended description of the genus Virgibacillus.</title>
        <authorList>
            <person name="Heyrman J."/>
            <person name="Logan N.A."/>
            <person name="Busse H.J."/>
            <person name="Balcaen A."/>
            <person name="Lebbe L."/>
            <person name="Rodriguez-Diaz M."/>
            <person name="Swings J."/>
            <person name="De Vos P."/>
        </authorList>
    </citation>
    <scope>NUCLEOTIDE SEQUENCE [LARGE SCALE GENOMIC DNA]</scope>
    <source>
        <strain evidence="3 4">LMG 19488</strain>
    </source>
</reference>
<dbReference type="CDD" id="cd02440">
    <property type="entry name" value="AdoMet_MTases"/>
    <property type="match status" value="1"/>
</dbReference>
<dbReference type="InterPro" id="IPR041698">
    <property type="entry name" value="Methyltransf_25"/>
</dbReference>
<keyword evidence="1 3" id="KW-0808">Transferase</keyword>
<evidence type="ECO:0000259" key="2">
    <source>
        <dbReference type="Pfam" id="PF13649"/>
    </source>
</evidence>
<dbReference type="PANTHER" id="PTHR43861">
    <property type="entry name" value="TRANS-ACONITATE 2-METHYLTRANSFERASE-RELATED"/>
    <property type="match status" value="1"/>
</dbReference>
<dbReference type="Proteomes" id="UP000204391">
    <property type="component" value="Chromosome"/>
</dbReference>
<dbReference type="Pfam" id="PF13649">
    <property type="entry name" value="Methyltransf_25"/>
    <property type="match status" value="1"/>
</dbReference>
<evidence type="ECO:0000256" key="1">
    <source>
        <dbReference type="ARBA" id="ARBA00022679"/>
    </source>
</evidence>
<keyword evidence="3" id="KW-0489">Methyltransferase</keyword>